<reference evidence="2" key="1">
    <citation type="submission" date="2005-09" db="EMBL/GenBank/DDBJ databases">
        <authorList>
            <person name="Mural R.J."/>
            <person name="Li P.W."/>
            <person name="Adams M.D."/>
            <person name="Amanatides P.G."/>
            <person name="Baden-Tillson H."/>
            <person name="Barnstead M."/>
            <person name="Chin S.H."/>
            <person name="Dew I."/>
            <person name="Evans C.A."/>
            <person name="Ferriera S."/>
            <person name="Flanigan M."/>
            <person name="Fosler C."/>
            <person name="Glodek A."/>
            <person name="Gu Z."/>
            <person name="Holt R.A."/>
            <person name="Jennings D."/>
            <person name="Kraft C.L."/>
            <person name="Lu F."/>
            <person name="Nguyen T."/>
            <person name="Nusskern D.R."/>
            <person name="Pfannkoch C.M."/>
            <person name="Sitter C."/>
            <person name="Sutton G.G."/>
            <person name="Venter J.C."/>
            <person name="Wang Z."/>
            <person name="Woodage T."/>
            <person name="Zheng X.H."/>
            <person name="Zhong F."/>
        </authorList>
    </citation>
    <scope>NUCLEOTIDE SEQUENCE [LARGE SCALE GENOMIC DNA]</scope>
    <source>
        <strain>BN</strain>
        <strain evidence="2">Sprague-Dawley</strain>
    </source>
</reference>
<name>A6HQK9_RAT</name>
<sequence>MSHPFIHWYIHSFGKSSLTEPTTYCI</sequence>
<dbReference type="AlphaFoldDB" id="A6HQK9"/>
<proteinExistence type="predicted"/>
<evidence type="ECO:0000313" key="1">
    <source>
        <dbReference type="EMBL" id="EDL80310.1"/>
    </source>
</evidence>
<dbReference type="Proteomes" id="UP000234681">
    <property type="component" value="Chromosome 3"/>
</dbReference>
<dbReference type="EMBL" id="CH473949">
    <property type="protein sequence ID" value="EDL80310.1"/>
    <property type="molecule type" value="Genomic_DNA"/>
</dbReference>
<gene>
    <name evidence="1" type="ORF">rCG_26279</name>
</gene>
<accession>A6HQK9</accession>
<evidence type="ECO:0000313" key="2">
    <source>
        <dbReference type="Proteomes" id="UP000234681"/>
    </source>
</evidence>
<protein>
    <submittedName>
        <fullName evidence="1">RCG26279</fullName>
    </submittedName>
</protein>
<organism evidence="1 2">
    <name type="scientific">Rattus norvegicus</name>
    <name type="common">Rat</name>
    <dbReference type="NCBI Taxonomy" id="10116"/>
    <lineage>
        <taxon>Eukaryota</taxon>
        <taxon>Metazoa</taxon>
        <taxon>Chordata</taxon>
        <taxon>Craniata</taxon>
        <taxon>Vertebrata</taxon>
        <taxon>Euteleostomi</taxon>
        <taxon>Mammalia</taxon>
        <taxon>Eutheria</taxon>
        <taxon>Euarchontoglires</taxon>
        <taxon>Glires</taxon>
        <taxon>Rodentia</taxon>
        <taxon>Myomorpha</taxon>
        <taxon>Muroidea</taxon>
        <taxon>Muridae</taxon>
        <taxon>Murinae</taxon>
        <taxon>Rattus</taxon>
    </lineage>
</organism>